<comment type="caution">
    <text evidence="2">The sequence shown here is derived from an EMBL/GenBank/DDBJ whole genome shotgun (WGS) entry which is preliminary data.</text>
</comment>
<feature type="compositionally biased region" description="Acidic residues" evidence="1">
    <location>
        <begin position="14"/>
        <end position="32"/>
    </location>
</feature>
<evidence type="ECO:0000313" key="2">
    <source>
        <dbReference type="EMBL" id="GMN66770.1"/>
    </source>
</evidence>
<sequence length="267" mass="31988">MDFLNADKEGKDEEKEDEKEDEVEEENEDDEREKEKEILKYSMKREMKRQKIVEDEDDKGENDEERSEPLVDSGSAANAPMKVIFYAFPRSISDEPPKENLEQFRMWIKKGLLKKPPQGKWPARYIAKYETLDKPHDLGFMAHIDVAFYYLRKKIMHFLNLLQRKFILMLADRISLFEFKPRNLPGTYPKLVTIMQDIPRQENRGDYDIFTIKNVECLIEGRNICYWVIQGHINMFWEWLICYLWSHAKRNVEDNYKSDEEVDMIAL</sequence>
<reference evidence="2" key="1">
    <citation type="submission" date="2023-07" db="EMBL/GenBank/DDBJ databases">
        <title>draft genome sequence of fig (Ficus carica).</title>
        <authorList>
            <person name="Takahashi T."/>
            <person name="Nishimura K."/>
        </authorList>
    </citation>
    <scope>NUCLEOTIDE SEQUENCE</scope>
</reference>
<feature type="compositionally biased region" description="Basic and acidic residues" evidence="1">
    <location>
        <begin position="1"/>
        <end position="13"/>
    </location>
</feature>
<protein>
    <submittedName>
        <fullName evidence="2">Uncharacterized protein</fullName>
    </submittedName>
</protein>
<proteinExistence type="predicted"/>
<feature type="compositionally biased region" description="Basic and acidic residues" evidence="1">
    <location>
        <begin position="33"/>
        <end position="53"/>
    </location>
</feature>
<evidence type="ECO:0000313" key="3">
    <source>
        <dbReference type="Proteomes" id="UP001187192"/>
    </source>
</evidence>
<dbReference type="AlphaFoldDB" id="A0AA88JAH8"/>
<organism evidence="2 3">
    <name type="scientific">Ficus carica</name>
    <name type="common">Common fig</name>
    <dbReference type="NCBI Taxonomy" id="3494"/>
    <lineage>
        <taxon>Eukaryota</taxon>
        <taxon>Viridiplantae</taxon>
        <taxon>Streptophyta</taxon>
        <taxon>Embryophyta</taxon>
        <taxon>Tracheophyta</taxon>
        <taxon>Spermatophyta</taxon>
        <taxon>Magnoliopsida</taxon>
        <taxon>eudicotyledons</taxon>
        <taxon>Gunneridae</taxon>
        <taxon>Pentapetalae</taxon>
        <taxon>rosids</taxon>
        <taxon>fabids</taxon>
        <taxon>Rosales</taxon>
        <taxon>Moraceae</taxon>
        <taxon>Ficeae</taxon>
        <taxon>Ficus</taxon>
    </lineage>
</organism>
<keyword evidence="3" id="KW-1185">Reference proteome</keyword>
<feature type="region of interest" description="Disordered" evidence="1">
    <location>
        <begin position="1"/>
        <end position="74"/>
    </location>
</feature>
<accession>A0AA88JAH8</accession>
<evidence type="ECO:0000256" key="1">
    <source>
        <dbReference type="SAM" id="MobiDB-lite"/>
    </source>
</evidence>
<name>A0AA88JAH8_FICCA</name>
<gene>
    <name evidence="2" type="ORF">TIFTF001_035835</name>
</gene>
<dbReference type="Proteomes" id="UP001187192">
    <property type="component" value="Unassembled WGS sequence"/>
</dbReference>
<feature type="compositionally biased region" description="Acidic residues" evidence="1">
    <location>
        <begin position="54"/>
        <end position="66"/>
    </location>
</feature>
<dbReference type="EMBL" id="BTGU01000363">
    <property type="protein sequence ID" value="GMN66770.1"/>
    <property type="molecule type" value="Genomic_DNA"/>
</dbReference>